<dbReference type="OrthoDB" id="10534015at2759"/>
<dbReference type="Proteomes" id="UP000541610">
    <property type="component" value="Unassembled WGS sequence"/>
</dbReference>
<evidence type="ECO:0000313" key="1">
    <source>
        <dbReference type="EMBL" id="KAF4686006.1"/>
    </source>
</evidence>
<proteinExistence type="predicted"/>
<evidence type="ECO:0000313" key="2">
    <source>
        <dbReference type="Proteomes" id="UP000541610"/>
    </source>
</evidence>
<sequence>MLSSVTSNVPVASIADIEALATSSDVPDALREVLEASVGSARISTLKAHVRDCLRASAARPGRPLKDGELVVWRRPECRPVEGTVRLVSGVSVEDGPFCYLGSLAGFITRLRLLGSPPDHSVSVSACHLEARHAFVDRDRPALAVETTIPFSSVKPDEIILARLSCDADAVGRVVAERIYEDGLPVDSLVIQVYDSHDGKKFFPVWISHDGSTYTVLMRIGLTPTNMLKDASRSALVEAGYLEA</sequence>
<reference evidence="1 2" key="1">
    <citation type="submission" date="2020-04" db="EMBL/GenBank/DDBJ databases">
        <title>Perkinsus olseni comparative genomics.</title>
        <authorList>
            <person name="Bogema D.R."/>
        </authorList>
    </citation>
    <scope>NUCLEOTIDE SEQUENCE [LARGE SCALE GENOMIC DNA]</scope>
    <source>
        <strain evidence="1">00978-12</strain>
    </source>
</reference>
<protein>
    <submittedName>
        <fullName evidence="1">Uncharacterized protein</fullName>
    </submittedName>
</protein>
<dbReference type="AlphaFoldDB" id="A0A7J6NQS1"/>
<accession>A0A7J6NQS1</accession>
<name>A0A7J6NQS1_PEROL</name>
<gene>
    <name evidence="1" type="ORF">FOZ60_005759</name>
</gene>
<comment type="caution">
    <text evidence="1">The sequence shown here is derived from an EMBL/GenBank/DDBJ whole genome shotgun (WGS) entry which is preliminary data.</text>
</comment>
<organism evidence="1 2">
    <name type="scientific">Perkinsus olseni</name>
    <name type="common">Perkinsus atlanticus</name>
    <dbReference type="NCBI Taxonomy" id="32597"/>
    <lineage>
        <taxon>Eukaryota</taxon>
        <taxon>Sar</taxon>
        <taxon>Alveolata</taxon>
        <taxon>Perkinsozoa</taxon>
        <taxon>Perkinsea</taxon>
        <taxon>Perkinsida</taxon>
        <taxon>Perkinsidae</taxon>
        <taxon>Perkinsus</taxon>
    </lineage>
</organism>
<dbReference type="EMBL" id="JABANP010000238">
    <property type="protein sequence ID" value="KAF4686006.1"/>
    <property type="molecule type" value="Genomic_DNA"/>
</dbReference>